<feature type="region of interest" description="Disordered" evidence="1">
    <location>
        <begin position="25"/>
        <end position="49"/>
    </location>
</feature>
<dbReference type="EMBL" id="CH474058">
    <property type="protein sequence ID" value="EDL82959.1"/>
    <property type="molecule type" value="Genomic_DNA"/>
</dbReference>
<accession>A6KJP9</accession>
<feature type="compositionally biased region" description="Polar residues" evidence="1">
    <location>
        <begin position="39"/>
        <end position="49"/>
    </location>
</feature>
<name>A6KJP9_RAT</name>
<reference evidence="3" key="1">
    <citation type="submission" date="2005-09" db="EMBL/GenBank/DDBJ databases">
        <authorList>
            <person name="Mural R.J."/>
            <person name="Li P.W."/>
            <person name="Adams M.D."/>
            <person name="Amanatides P.G."/>
            <person name="Baden-Tillson H."/>
            <person name="Barnstead M."/>
            <person name="Chin S.H."/>
            <person name="Dew I."/>
            <person name="Evans C.A."/>
            <person name="Ferriera S."/>
            <person name="Flanigan M."/>
            <person name="Fosler C."/>
            <person name="Glodek A."/>
            <person name="Gu Z."/>
            <person name="Holt R.A."/>
            <person name="Jennings D."/>
            <person name="Kraft C.L."/>
            <person name="Lu F."/>
            <person name="Nguyen T."/>
            <person name="Nusskern D.R."/>
            <person name="Pfannkoch C.M."/>
            <person name="Sitter C."/>
            <person name="Sutton G.G."/>
            <person name="Venter J.C."/>
            <person name="Wang Z."/>
            <person name="Woodage T."/>
            <person name="Zheng X.H."/>
            <person name="Zhong F."/>
        </authorList>
    </citation>
    <scope>NUCLEOTIDE SEQUENCE [LARGE SCALE GENOMIC DNA]</scope>
    <source>
        <strain>BN</strain>
        <strain evidence="3">Sprague-Dawley</strain>
    </source>
</reference>
<sequence>MVKRSSHEMNDVRRCSVLEYRRTPARVGVSRSEGWGERFSSTPQEAPAH</sequence>
<dbReference type="AlphaFoldDB" id="A6KJP9"/>
<gene>
    <name evidence="2" type="primary">Pdzk3</name>
    <name evidence="2" type="ORF">rCG_23650</name>
</gene>
<evidence type="ECO:0000313" key="3">
    <source>
        <dbReference type="Proteomes" id="UP000234681"/>
    </source>
</evidence>
<organism evidence="2 3">
    <name type="scientific">Rattus norvegicus</name>
    <name type="common">Rat</name>
    <dbReference type="NCBI Taxonomy" id="10116"/>
    <lineage>
        <taxon>Eukaryota</taxon>
        <taxon>Metazoa</taxon>
        <taxon>Chordata</taxon>
        <taxon>Craniata</taxon>
        <taxon>Vertebrata</taxon>
        <taxon>Euteleostomi</taxon>
        <taxon>Mammalia</taxon>
        <taxon>Eutheria</taxon>
        <taxon>Euarchontoglires</taxon>
        <taxon>Glires</taxon>
        <taxon>Rodentia</taxon>
        <taxon>Myomorpha</taxon>
        <taxon>Muroidea</taxon>
        <taxon>Muridae</taxon>
        <taxon>Murinae</taxon>
        <taxon>Rattus</taxon>
    </lineage>
</organism>
<proteinExistence type="predicted"/>
<evidence type="ECO:0000256" key="1">
    <source>
        <dbReference type="SAM" id="MobiDB-lite"/>
    </source>
</evidence>
<dbReference type="Proteomes" id="UP000234681">
    <property type="component" value="Chromosome 2"/>
</dbReference>
<evidence type="ECO:0000313" key="2">
    <source>
        <dbReference type="EMBL" id="EDL82959.1"/>
    </source>
</evidence>
<protein>
    <submittedName>
        <fullName evidence="2">PDZ domain containing 3, isoform CRA_d</fullName>
    </submittedName>
</protein>